<dbReference type="SUPFAM" id="SSF56672">
    <property type="entry name" value="DNA/RNA polymerases"/>
    <property type="match status" value="1"/>
</dbReference>
<evidence type="ECO:0000313" key="7">
    <source>
        <dbReference type="EMBL" id="CAL1409432.1"/>
    </source>
</evidence>
<dbReference type="Pfam" id="PF25597">
    <property type="entry name" value="SH3_retrovirus"/>
    <property type="match status" value="1"/>
</dbReference>
<keyword evidence="2" id="KW-0479">Metal-binding</keyword>
<dbReference type="GO" id="GO:0006508">
    <property type="term" value="P:proteolysis"/>
    <property type="evidence" value="ECO:0007669"/>
    <property type="project" value="UniProtKB-KW"/>
</dbReference>
<dbReference type="Proteomes" id="UP001497516">
    <property type="component" value="Chromosome 8"/>
</dbReference>
<dbReference type="EMBL" id="OZ034821">
    <property type="protein sequence ID" value="CAL1409432.1"/>
    <property type="molecule type" value="Genomic_DNA"/>
</dbReference>
<evidence type="ECO:0000256" key="3">
    <source>
        <dbReference type="ARBA" id="ARBA00022750"/>
    </source>
</evidence>
<dbReference type="GO" id="GO:0008270">
    <property type="term" value="F:zinc ion binding"/>
    <property type="evidence" value="ECO:0007669"/>
    <property type="project" value="InterPro"/>
</dbReference>
<dbReference type="PANTHER" id="PTHR42648:SF28">
    <property type="entry name" value="TRANSPOSON-ENCODED PROTEIN WITH RIBONUCLEASE H-LIKE AND RETROVIRUS ZINC FINGER-LIKE DOMAINS"/>
    <property type="match status" value="1"/>
</dbReference>
<sequence length="1506" mass="166935">MDSSKLDSVSIKFDGKNFPLWEFQFRNFVAGKRLLGVLTGATKAPGVDASDQAQADWAASNAQLITWLVGSVDVATGLSLRRYTTAAEMWAHITRTHSQNSVSRQFELEIEMGRLAQGDRDIRGFYQESLHLWTEYDLLTASLVTGAESDAILKERSRTRVMQFLAKLRPEFEPIRASLIHRGVTVIEDVLGELLREETRLKSQSKIDNATSSDAAFAVGRSSSSSRPQFTRPPTGDVICHFCHEGGHLQIHCKKRNFCNYCKKAGHIVLECPTLTRRGKVRYPSSGSSSTSAYAVTGSGAASDGSVPTSSAALVGTPSSQPFSSDLIRKLVQEALNEALPSALTSAFSTGAASGKSIRWLLDSAAFNHMTPDRTSFTHLRDPPDLQLQVANGARLSVAGCGTSSSGSVTLPDTFFVPSLQPSLASVGQLAEAGCEVIFNKQGCVVQDPQTGEVLGKGSKRGRVFILDELQASRLSGEGCSLLAAAVRPKGGSLALETYGCPKNLLADSLLDEQYAQFETFDLLEEEIDSPQTLTQGLFGFSVRPLDFSVKASIWDLWHRRLGHPHSGRLTSMFRQNLLPDKFDPAFATHSPCVSCIEAKMSQISFSPSTTVYENSFDLVHTDLWGPSPVTSRLGYRYFALFIDHASRFTWVFFLRKKSELVNFAKEFVHMVKTQFAKNVKVLRSDPGGEFTSNELLAFYKEEGILPQESCPGVSQQNGVVERKNRHVLELTRALLFHSGVPNRFWVEAIQTVVYLINRQITPVLDQCSPYQTLYGKMPDYSTLRVFGCVCFVLLPRRERHKLAPKTARCVFLGYSAKHKGYLCYDPTDRRMRIACHVVFLEQVMYYSVNRDELPAEESLDFLLPLPSFGSDVTNPPHAATSGATSSSFGPSDNSSSHLSSTEDSSPSTPGNVLHSSSSGLGYSSASSSGSPSSLGSTGSSSASSASHFSEPPSPPAQALVPLRRSNRANLGQPPVRMQDYVGFSTTPIMIPSSYAQAKDDPRWQGAMKDETDALEANHTWDLVPRTPEMSVIGSRWVYNIKMLSDGTLERFKARVVAQGFKQEYGIDYEETFAPVVKMQTVRCVFAVAAMRGWPLIQLDVKNAFLHGDLKETIYMERPPGYSKGDSSMVCKLVRSLYGLKQAPRAWFEKFHGTIVQEGFVQSQNDPSLFIRRTVDGIIVLLIYVDDMVITGSDAEGILELKASLHRSFNLKDLGDVEYFLGLQVQRSAHGLFVSQKKYIKDLLDTAQYSKCIPCSTPMEQNLKLTRESGDLLDNEEQSVYRSLVGSLIYLTHTRPDISYAVQVVSQYMGMARTMHMDAVHRLLRYLKQTQEVGMFFPADGEPVVEAFADADYAGCKDTRRSTSGWCIRVGRSFVSWRCRKQDRVSKSSTEAEYRSMSEVSSEMEWLHRLLGELDMACHRPMQIYGDNTSAIQIAINPVLHDRTKHIEVHVHYIRQLIAEGTIQVGYLSTEDQTADILTKALASSRHWFLSSKLMLRTQHQFEGGC</sequence>
<proteinExistence type="predicted"/>
<dbReference type="InterPro" id="IPR025724">
    <property type="entry name" value="GAG-pre-integrase_dom"/>
</dbReference>
<dbReference type="SUPFAM" id="SSF53098">
    <property type="entry name" value="Ribonuclease H-like"/>
    <property type="match status" value="1"/>
</dbReference>
<keyword evidence="8" id="KW-1185">Reference proteome</keyword>
<name>A0AAV2GGZ4_9ROSI</name>
<dbReference type="Pfam" id="PF22936">
    <property type="entry name" value="Pol_BBD"/>
    <property type="match status" value="1"/>
</dbReference>
<evidence type="ECO:0000259" key="6">
    <source>
        <dbReference type="PROSITE" id="PS50994"/>
    </source>
</evidence>
<dbReference type="InterPro" id="IPR001584">
    <property type="entry name" value="Integrase_cat-core"/>
</dbReference>
<feature type="region of interest" description="Disordered" evidence="5">
    <location>
        <begin position="281"/>
        <end position="300"/>
    </location>
</feature>
<keyword evidence="4" id="KW-0378">Hydrolase</keyword>
<dbReference type="InterPro" id="IPR057670">
    <property type="entry name" value="SH3_retrovirus"/>
</dbReference>
<dbReference type="PROSITE" id="PS50994">
    <property type="entry name" value="INTEGRASE"/>
    <property type="match status" value="1"/>
</dbReference>
<dbReference type="GO" id="GO:0015074">
    <property type="term" value="P:DNA integration"/>
    <property type="evidence" value="ECO:0007669"/>
    <property type="project" value="InterPro"/>
</dbReference>
<dbReference type="SUPFAM" id="SSF57756">
    <property type="entry name" value="Retrovirus zinc finger-like domains"/>
    <property type="match status" value="1"/>
</dbReference>
<accession>A0AAV2GGZ4</accession>
<organism evidence="7 8">
    <name type="scientific">Linum trigynum</name>
    <dbReference type="NCBI Taxonomy" id="586398"/>
    <lineage>
        <taxon>Eukaryota</taxon>
        <taxon>Viridiplantae</taxon>
        <taxon>Streptophyta</taxon>
        <taxon>Embryophyta</taxon>
        <taxon>Tracheophyta</taxon>
        <taxon>Spermatophyta</taxon>
        <taxon>Magnoliopsida</taxon>
        <taxon>eudicotyledons</taxon>
        <taxon>Gunneridae</taxon>
        <taxon>Pentapetalae</taxon>
        <taxon>rosids</taxon>
        <taxon>fabids</taxon>
        <taxon>Malpighiales</taxon>
        <taxon>Linaceae</taxon>
        <taxon>Linum</taxon>
    </lineage>
</organism>
<evidence type="ECO:0000256" key="5">
    <source>
        <dbReference type="SAM" id="MobiDB-lite"/>
    </source>
</evidence>
<dbReference type="InterPro" id="IPR012337">
    <property type="entry name" value="RNaseH-like_sf"/>
</dbReference>
<dbReference type="GO" id="GO:0004190">
    <property type="term" value="F:aspartic-type endopeptidase activity"/>
    <property type="evidence" value="ECO:0007669"/>
    <property type="project" value="UniProtKB-KW"/>
</dbReference>
<keyword evidence="1" id="KW-0645">Protease</keyword>
<dbReference type="Pfam" id="PF00665">
    <property type="entry name" value="rve"/>
    <property type="match status" value="1"/>
</dbReference>
<protein>
    <recommendedName>
        <fullName evidence="6">Integrase catalytic domain-containing protein</fullName>
    </recommendedName>
</protein>
<dbReference type="SMART" id="SM00343">
    <property type="entry name" value="ZnF_C2HC"/>
    <property type="match status" value="2"/>
</dbReference>
<dbReference type="InterPro" id="IPR013103">
    <property type="entry name" value="RVT_2"/>
</dbReference>
<dbReference type="InterPro" id="IPR054722">
    <property type="entry name" value="PolX-like_BBD"/>
</dbReference>
<feature type="compositionally biased region" description="Low complexity" evidence="5">
    <location>
        <begin position="285"/>
        <end position="300"/>
    </location>
</feature>
<feature type="compositionally biased region" description="Low complexity" evidence="5">
    <location>
        <begin position="876"/>
        <end position="908"/>
    </location>
</feature>
<feature type="region of interest" description="Disordered" evidence="5">
    <location>
        <begin position="874"/>
        <end position="961"/>
    </location>
</feature>
<gene>
    <name evidence="7" type="ORF">LTRI10_LOCUS48933</name>
</gene>
<evidence type="ECO:0000256" key="1">
    <source>
        <dbReference type="ARBA" id="ARBA00022670"/>
    </source>
</evidence>
<evidence type="ECO:0000313" key="8">
    <source>
        <dbReference type="Proteomes" id="UP001497516"/>
    </source>
</evidence>
<dbReference type="Pfam" id="PF07727">
    <property type="entry name" value="RVT_2"/>
    <property type="match status" value="1"/>
</dbReference>
<reference evidence="7 8" key="1">
    <citation type="submission" date="2024-04" db="EMBL/GenBank/DDBJ databases">
        <authorList>
            <person name="Fracassetti M."/>
        </authorList>
    </citation>
    <scope>NUCLEOTIDE SEQUENCE [LARGE SCALE GENOMIC DNA]</scope>
</reference>
<dbReference type="Pfam" id="PF13976">
    <property type="entry name" value="gag_pre-integrs"/>
    <property type="match status" value="1"/>
</dbReference>
<evidence type="ECO:0000256" key="2">
    <source>
        <dbReference type="ARBA" id="ARBA00022723"/>
    </source>
</evidence>
<dbReference type="Gene3D" id="3.30.420.10">
    <property type="entry name" value="Ribonuclease H-like superfamily/Ribonuclease H"/>
    <property type="match status" value="1"/>
</dbReference>
<dbReference type="InterPro" id="IPR036875">
    <property type="entry name" value="Znf_CCHC_sf"/>
</dbReference>
<dbReference type="InterPro" id="IPR039537">
    <property type="entry name" value="Retrotran_Ty1/copia-like"/>
</dbReference>
<feature type="domain" description="Integrase catalytic" evidence="6">
    <location>
        <begin position="604"/>
        <end position="778"/>
    </location>
</feature>
<feature type="compositionally biased region" description="Low complexity" evidence="5">
    <location>
        <begin position="916"/>
        <end position="951"/>
    </location>
</feature>
<dbReference type="GO" id="GO:0003676">
    <property type="term" value="F:nucleic acid binding"/>
    <property type="evidence" value="ECO:0007669"/>
    <property type="project" value="InterPro"/>
</dbReference>
<dbReference type="InterPro" id="IPR036397">
    <property type="entry name" value="RNaseH_sf"/>
</dbReference>
<evidence type="ECO:0000256" key="4">
    <source>
        <dbReference type="ARBA" id="ARBA00022801"/>
    </source>
</evidence>
<dbReference type="InterPro" id="IPR001878">
    <property type="entry name" value="Znf_CCHC"/>
</dbReference>
<dbReference type="Gene3D" id="4.10.60.10">
    <property type="entry name" value="Zinc finger, CCHC-type"/>
    <property type="match status" value="1"/>
</dbReference>
<dbReference type="CDD" id="cd09272">
    <property type="entry name" value="RNase_HI_RT_Ty1"/>
    <property type="match status" value="1"/>
</dbReference>
<dbReference type="PANTHER" id="PTHR42648">
    <property type="entry name" value="TRANSPOSASE, PUTATIVE-RELATED"/>
    <property type="match status" value="1"/>
</dbReference>
<keyword evidence="3" id="KW-0064">Aspartyl protease</keyword>
<dbReference type="InterPro" id="IPR043502">
    <property type="entry name" value="DNA/RNA_pol_sf"/>
</dbReference>